<dbReference type="Proteomes" id="UP001141552">
    <property type="component" value="Unassembled WGS sequence"/>
</dbReference>
<dbReference type="PANTHER" id="PTHR31286:SF167">
    <property type="entry name" value="OS09G0268800 PROTEIN"/>
    <property type="match status" value="1"/>
</dbReference>
<evidence type="ECO:0000313" key="4">
    <source>
        <dbReference type="Proteomes" id="UP001141552"/>
    </source>
</evidence>
<dbReference type="EMBL" id="JAKUCV010003231">
    <property type="protein sequence ID" value="KAJ4839681.1"/>
    <property type="molecule type" value="Genomic_DNA"/>
</dbReference>
<evidence type="ECO:0000313" key="3">
    <source>
        <dbReference type="EMBL" id="KAJ4839681.1"/>
    </source>
</evidence>
<dbReference type="PANTHER" id="PTHR31286">
    <property type="entry name" value="GLYCINE-RICH CELL WALL STRUCTURAL PROTEIN 1.8-LIKE"/>
    <property type="match status" value="1"/>
</dbReference>
<dbReference type="GO" id="GO:0008270">
    <property type="term" value="F:zinc ion binding"/>
    <property type="evidence" value="ECO:0007669"/>
    <property type="project" value="UniProtKB-KW"/>
</dbReference>
<proteinExistence type="predicted"/>
<keyword evidence="1" id="KW-0863">Zinc-finger</keyword>
<dbReference type="InterPro" id="IPR001878">
    <property type="entry name" value="Znf_CCHC"/>
</dbReference>
<accession>A0A9Q0FY11</accession>
<protein>
    <recommendedName>
        <fullName evidence="2">CCHC-type domain-containing protein</fullName>
    </recommendedName>
</protein>
<evidence type="ECO:0000259" key="2">
    <source>
        <dbReference type="PROSITE" id="PS50158"/>
    </source>
</evidence>
<feature type="domain" description="CCHC-type" evidence="2">
    <location>
        <begin position="180"/>
        <end position="193"/>
    </location>
</feature>
<keyword evidence="4" id="KW-1185">Reference proteome</keyword>
<dbReference type="InterPro" id="IPR040256">
    <property type="entry name" value="At4g02000-like"/>
</dbReference>
<dbReference type="Pfam" id="PF14111">
    <property type="entry name" value="DUF4283"/>
    <property type="match status" value="1"/>
</dbReference>
<gene>
    <name evidence="3" type="ORF">Tsubulata_043932</name>
</gene>
<sequence length="383" mass="42353">MEQEQPRGDVRMVPLLELGTRMKTRGGIEEEEVFILEETEIAKEEVNLFCVLGKILGTKHVNPQAFANVMKKVWNLLKGIEVEQINQNLFLFKFFNKCDRQMILDIPLNQRTMRNVSGIASRGGKFVGFDEKGAIGWGKFLRACILLNIDKPLRKSLTISKEGGPTMEVSFCYEGIPNFCYICGKLGHVLKKCDCYNEDSVEEEKHNFGELLRASSRKPYSVKIEAVRDLPLLNQEGAPSKGCEGLVGTITEDARASHESNLAAMVSAGVTDPVNNKNERPSGAETMEKQPLSLSFPLGCTDGGVGESTPENKRGRPACKQVCKTGSNSSKLTLMQEQGIPVQPSMDNLENGFVCEQLGTNSFSYSNQNRDGGGYRGVKSRLR</sequence>
<name>A0A9Q0FY11_9ROSI</name>
<dbReference type="PROSITE" id="PS50158">
    <property type="entry name" value="ZF_CCHC"/>
    <property type="match status" value="1"/>
</dbReference>
<organism evidence="3 4">
    <name type="scientific">Turnera subulata</name>
    <dbReference type="NCBI Taxonomy" id="218843"/>
    <lineage>
        <taxon>Eukaryota</taxon>
        <taxon>Viridiplantae</taxon>
        <taxon>Streptophyta</taxon>
        <taxon>Embryophyta</taxon>
        <taxon>Tracheophyta</taxon>
        <taxon>Spermatophyta</taxon>
        <taxon>Magnoliopsida</taxon>
        <taxon>eudicotyledons</taxon>
        <taxon>Gunneridae</taxon>
        <taxon>Pentapetalae</taxon>
        <taxon>rosids</taxon>
        <taxon>fabids</taxon>
        <taxon>Malpighiales</taxon>
        <taxon>Passifloraceae</taxon>
        <taxon>Turnera</taxon>
    </lineage>
</organism>
<dbReference type="OrthoDB" id="1939268at2759"/>
<reference evidence="3" key="2">
    <citation type="journal article" date="2023" name="Plants (Basel)">
        <title>Annotation of the Turnera subulata (Passifloraceae) Draft Genome Reveals the S-Locus Evolved after the Divergence of Turneroideae from Passifloroideae in a Stepwise Manner.</title>
        <authorList>
            <person name="Henning P.M."/>
            <person name="Roalson E.H."/>
            <person name="Mir W."/>
            <person name="McCubbin A.G."/>
            <person name="Shore J.S."/>
        </authorList>
    </citation>
    <scope>NUCLEOTIDE SEQUENCE</scope>
    <source>
        <strain evidence="3">F60SS</strain>
    </source>
</reference>
<keyword evidence="1" id="KW-0479">Metal-binding</keyword>
<dbReference type="InterPro" id="IPR025836">
    <property type="entry name" value="Zn_knuckle_CX2CX4HX4C"/>
</dbReference>
<dbReference type="GO" id="GO:0003676">
    <property type="term" value="F:nucleic acid binding"/>
    <property type="evidence" value="ECO:0007669"/>
    <property type="project" value="InterPro"/>
</dbReference>
<dbReference type="Pfam" id="PF14392">
    <property type="entry name" value="zf-CCHC_4"/>
    <property type="match status" value="1"/>
</dbReference>
<comment type="caution">
    <text evidence="3">The sequence shown here is derived from an EMBL/GenBank/DDBJ whole genome shotgun (WGS) entry which is preliminary data.</text>
</comment>
<dbReference type="InterPro" id="IPR025558">
    <property type="entry name" value="DUF4283"/>
</dbReference>
<evidence type="ECO:0000256" key="1">
    <source>
        <dbReference type="PROSITE-ProRule" id="PRU00047"/>
    </source>
</evidence>
<keyword evidence="1" id="KW-0862">Zinc</keyword>
<reference evidence="3" key="1">
    <citation type="submission" date="2022-02" db="EMBL/GenBank/DDBJ databases">
        <authorList>
            <person name="Henning P.M."/>
            <person name="McCubbin A.G."/>
            <person name="Shore J.S."/>
        </authorList>
    </citation>
    <scope>NUCLEOTIDE SEQUENCE</scope>
    <source>
        <strain evidence="3">F60SS</strain>
        <tissue evidence="3">Leaves</tissue>
    </source>
</reference>
<dbReference type="AlphaFoldDB" id="A0A9Q0FY11"/>